<dbReference type="InterPro" id="IPR029057">
    <property type="entry name" value="PRTase-like"/>
</dbReference>
<reference evidence="2 3" key="1">
    <citation type="submission" date="2015-10" db="EMBL/GenBank/DDBJ databases">
        <title>Metagenome-Assembled Genomes uncover a global brackish microbiome.</title>
        <authorList>
            <person name="Hugerth L.W."/>
            <person name="Larsson J."/>
            <person name="Alneberg J."/>
            <person name="Lindh M.V."/>
            <person name="Legrand C."/>
            <person name="Pinhassi J."/>
            <person name="Andersson A.F."/>
        </authorList>
    </citation>
    <scope>NUCLEOTIDE SEQUENCE [LARGE SCALE GENOMIC DNA]</scope>
    <source>
        <strain evidence="2">BACL2 MAG-120802-bin41</strain>
    </source>
</reference>
<name>A0A0R2P2J3_9ACTN</name>
<dbReference type="CDD" id="cd06223">
    <property type="entry name" value="PRTases_typeI"/>
    <property type="match status" value="1"/>
</dbReference>
<dbReference type="Proteomes" id="UP000053941">
    <property type="component" value="Unassembled WGS sequence"/>
</dbReference>
<dbReference type="Gene3D" id="3.40.50.2020">
    <property type="match status" value="1"/>
</dbReference>
<dbReference type="SUPFAM" id="SSF53271">
    <property type="entry name" value="PRTase-like"/>
    <property type="match status" value="1"/>
</dbReference>
<evidence type="ECO:0008006" key="4">
    <source>
        <dbReference type="Google" id="ProtNLM"/>
    </source>
</evidence>
<dbReference type="InterPro" id="IPR051910">
    <property type="entry name" value="ComF/GntX_DNA_util-trans"/>
</dbReference>
<evidence type="ECO:0000313" key="2">
    <source>
        <dbReference type="EMBL" id="KRO31202.1"/>
    </source>
</evidence>
<organism evidence="2 3">
    <name type="scientific">Actinobacteria bacterium BACL2 MAG-120802-bin41</name>
    <dbReference type="NCBI Taxonomy" id="1655568"/>
    <lineage>
        <taxon>Bacteria</taxon>
        <taxon>Bacillati</taxon>
        <taxon>Actinomycetota</taxon>
        <taxon>Actinomycetes</taxon>
        <taxon>Actinomycetes incertae sedis</taxon>
        <taxon>ac1 cluster</taxon>
    </lineage>
</organism>
<accession>A0A0R2P2J3</accession>
<protein>
    <recommendedName>
        <fullName evidence="4">Phosphoribosyltransferase domain-containing protein</fullName>
    </recommendedName>
</protein>
<evidence type="ECO:0000313" key="3">
    <source>
        <dbReference type="Proteomes" id="UP000053941"/>
    </source>
</evidence>
<comment type="similarity">
    <text evidence="1">Belongs to the ComF/GntX family.</text>
</comment>
<dbReference type="PANTHER" id="PTHR47505">
    <property type="entry name" value="DNA UTILIZATION PROTEIN YHGH"/>
    <property type="match status" value="1"/>
</dbReference>
<evidence type="ECO:0000256" key="1">
    <source>
        <dbReference type="ARBA" id="ARBA00008007"/>
    </source>
</evidence>
<proteinExistence type="inferred from homology"/>
<gene>
    <name evidence="2" type="ORF">ABR60_05600</name>
</gene>
<dbReference type="AlphaFoldDB" id="A0A0R2P2J3"/>
<dbReference type="PANTHER" id="PTHR47505:SF1">
    <property type="entry name" value="DNA UTILIZATION PROTEIN YHGH"/>
    <property type="match status" value="1"/>
</dbReference>
<dbReference type="InterPro" id="IPR000836">
    <property type="entry name" value="PRTase_dom"/>
</dbReference>
<sequence>MTFDDDKDKGIFQALSSLVFPKICIYCQNEFASLCLNCQQLWLASIQRRYVKGLAVNSTLAYNVASSRVVIQAKENRNRIAQYWMASALSAALEKFESDNPALSISRSLLVPIPSSKSAIRRRGESFLHPILDKLVELQMNKNGVRWRWKELLIHHKMVRDQSELSYTARQSNMAGAFRLRSDDLVMERPILLIDDVLTTGATLYSAFWALRERNLTVLGAATVCASAHRLLIR</sequence>
<dbReference type="EMBL" id="LIAS01000013">
    <property type="protein sequence ID" value="KRO31202.1"/>
    <property type="molecule type" value="Genomic_DNA"/>
</dbReference>
<comment type="caution">
    <text evidence="2">The sequence shown here is derived from an EMBL/GenBank/DDBJ whole genome shotgun (WGS) entry which is preliminary data.</text>
</comment>